<evidence type="ECO:0000313" key="4">
    <source>
        <dbReference type="EMBL" id="MCU4974327.1"/>
    </source>
</evidence>
<proteinExistence type="predicted"/>
<dbReference type="Proteomes" id="UP001321018">
    <property type="component" value="Unassembled WGS sequence"/>
</dbReference>
<feature type="transmembrane region" description="Helical" evidence="2">
    <location>
        <begin position="135"/>
        <end position="161"/>
    </location>
</feature>
<feature type="transmembrane region" description="Helical" evidence="2">
    <location>
        <begin position="194"/>
        <end position="214"/>
    </location>
</feature>
<organism evidence="3 6">
    <name type="scientific">Natronoglomus mannanivorans</name>
    <dbReference type="NCBI Taxonomy" id="2979990"/>
    <lineage>
        <taxon>Archaea</taxon>
        <taxon>Methanobacteriati</taxon>
        <taxon>Methanobacteriota</taxon>
        <taxon>Stenosarchaea group</taxon>
        <taxon>Halobacteria</taxon>
        <taxon>Halobacteriales</taxon>
        <taxon>Natrialbaceae</taxon>
        <taxon>Natronoglomus</taxon>
    </lineage>
</organism>
<keyword evidence="2" id="KW-0472">Membrane</keyword>
<reference evidence="3 5" key="1">
    <citation type="submission" date="2022-09" db="EMBL/GenBank/DDBJ databases">
        <title>Enrichment on poylsaccharides allowed isolation of novel metabolic and taxonomic groups of Haloarchaea.</title>
        <authorList>
            <person name="Sorokin D.Y."/>
            <person name="Elcheninov A.G."/>
            <person name="Khizhniak T.V."/>
            <person name="Kolganova T.V."/>
            <person name="Kublanov I.V."/>
        </authorList>
    </citation>
    <scope>NUCLEOTIDE SEQUENCE</scope>
    <source>
        <strain evidence="4 5">AArc-m2/3/4</strain>
        <strain evidence="3">AArc-xg1-1</strain>
    </source>
</reference>
<evidence type="ECO:0000313" key="3">
    <source>
        <dbReference type="EMBL" id="MCU4743826.1"/>
    </source>
</evidence>
<feature type="transmembrane region" description="Helical" evidence="2">
    <location>
        <begin position="109"/>
        <end position="129"/>
    </location>
</feature>
<dbReference type="EMBL" id="JAOPKA010000018">
    <property type="protein sequence ID" value="MCU4743826.1"/>
    <property type="molecule type" value="Genomic_DNA"/>
</dbReference>
<sequence length="296" mass="30779">MKIFSRLKTGFVLSIASLRVLRSHPKLAIYPLMSGIASIVFVLALLGPLFLVSGTSVGGLEYAGLFVVYLGSTYIAALFNAGLVYSVGQVFRGNEPDIGDGLRAASGKSGTLLVWAFASAVVGVVIQALESRGEIGAQIAGLLFSVGWAIATFFIIPVIVFEDDVSVKSMFTKSASIFKETWGEAAGANVGLNIVPMLIAVAGIALAVALVFVLPTGATIATAIVIVVLSIVAAMLVGGVITGVAKTALYVYATEDIQPEEFNEFNFDSLFEKSEDSSNSKRGSGGIVGQNQKGGI</sequence>
<feature type="region of interest" description="Disordered" evidence="1">
    <location>
        <begin position="274"/>
        <end position="296"/>
    </location>
</feature>
<dbReference type="Proteomes" id="UP001320972">
    <property type="component" value="Unassembled WGS sequence"/>
</dbReference>
<feature type="transmembrane region" description="Helical" evidence="2">
    <location>
        <begin position="220"/>
        <end position="245"/>
    </location>
</feature>
<dbReference type="RefSeq" id="WP_338005633.1">
    <property type="nucleotide sequence ID" value="NZ_JAOPKA010000018.1"/>
</dbReference>
<dbReference type="AlphaFoldDB" id="A0AAP3E3N2"/>
<dbReference type="EMBL" id="JAOPKB010000011">
    <property type="protein sequence ID" value="MCU4974327.1"/>
    <property type="molecule type" value="Genomic_DNA"/>
</dbReference>
<feature type="compositionally biased region" description="Gly residues" evidence="1">
    <location>
        <begin position="283"/>
        <end position="296"/>
    </location>
</feature>
<evidence type="ECO:0000313" key="5">
    <source>
        <dbReference type="Proteomes" id="UP001320972"/>
    </source>
</evidence>
<dbReference type="InterPro" id="IPR046157">
    <property type="entry name" value="DUF6159"/>
</dbReference>
<name>A0AAP3E3N2_9EURY</name>
<keyword evidence="2" id="KW-1133">Transmembrane helix</keyword>
<keyword evidence="5" id="KW-1185">Reference proteome</keyword>
<feature type="transmembrane region" description="Helical" evidence="2">
    <location>
        <begin position="27"/>
        <end position="51"/>
    </location>
</feature>
<evidence type="ECO:0000313" key="6">
    <source>
        <dbReference type="Proteomes" id="UP001321018"/>
    </source>
</evidence>
<keyword evidence="2" id="KW-0812">Transmembrane</keyword>
<protein>
    <submittedName>
        <fullName evidence="3">DUF6159 family protein</fullName>
    </submittedName>
</protein>
<comment type="caution">
    <text evidence="3">The sequence shown here is derived from an EMBL/GenBank/DDBJ whole genome shotgun (WGS) entry which is preliminary data.</text>
</comment>
<gene>
    <name evidence="4" type="ORF">OB955_16495</name>
    <name evidence="3" type="ORF">OB960_20785</name>
</gene>
<feature type="transmembrane region" description="Helical" evidence="2">
    <location>
        <begin position="63"/>
        <end position="88"/>
    </location>
</feature>
<accession>A0AAP3E3N2</accession>
<evidence type="ECO:0000256" key="2">
    <source>
        <dbReference type="SAM" id="Phobius"/>
    </source>
</evidence>
<dbReference type="Pfam" id="PF19656">
    <property type="entry name" value="DUF6159"/>
    <property type="match status" value="1"/>
</dbReference>
<evidence type="ECO:0000256" key="1">
    <source>
        <dbReference type="SAM" id="MobiDB-lite"/>
    </source>
</evidence>